<dbReference type="Proteomes" id="UP000260721">
    <property type="component" value="Unassembled WGS sequence"/>
</dbReference>
<keyword evidence="3" id="KW-0378">Hydrolase</keyword>
<dbReference type="GO" id="GO:0008233">
    <property type="term" value="F:peptidase activity"/>
    <property type="evidence" value="ECO:0007669"/>
    <property type="project" value="UniProtKB-KW"/>
</dbReference>
<dbReference type="NCBIfam" id="TIGR01543">
    <property type="entry name" value="proheadase_HK97"/>
    <property type="match status" value="1"/>
</dbReference>
<evidence type="ECO:0000313" key="6">
    <source>
        <dbReference type="EMBL" id="RGD74808.1"/>
    </source>
</evidence>
<gene>
    <name evidence="6" type="ORF">DXC78_09225</name>
</gene>
<dbReference type="AlphaFoldDB" id="A0A3E3E1J9"/>
<proteinExistence type="predicted"/>
<dbReference type="InterPro" id="IPR006433">
    <property type="entry name" value="Prohead_protease"/>
</dbReference>
<name>A0A3E3E1J9_9FIRM</name>
<comment type="caution">
    <text evidence="6">The sequence shown here is derived from an EMBL/GenBank/DDBJ whole genome shotgun (WGS) entry which is preliminary data.</text>
</comment>
<reference evidence="6 7" key="1">
    <citation type="submission" date="2018-08" db="EMBL/GenBank/DDBJ databases">
        <title>A genome reference for cultivated species of the human gut microbiota.</title>
        <authorList>
            <person name="Zou Y."/>
            <person name="Xue W."/>
            <person name="Luo G."/>
        </authorList>
    </citation>
    <scope>NUCLEOTIDE SEQUENCE [LARGE SCALE GENOMIC DNA]</scope>
    <source>
        <strain evidence="6 7">TF08-11</strain>
    </source>
</reference>
<dbReference type="EMBL" id="QUSK01000021">
    <property type="protein sequence ID" value="RGD74808.1"/>
    <property type="molecule type" value="Genomic_DNA"/>
</dbReference>
<feature type="domain" description="Prohead serine protease" evidence="5">
    <location>
        <begin position="8"/>
        <end position="161"/>
    </location>
</feature>
<dbReference type="Pfam" id="PF04586">
    <property type="entry name" value="Peptidase_S78"/>
    <property type="match status" value="1"/>
</dbReference>
<keyword evidence="1" id="KW-1188">Viral release from host cell</keyword>
<evidence type="ECO:0000256" key="2">
    <source>
        <dbReference type="ARBA" id="ARBA00022670"/>
    </source>
</evidence>
<dbReference type="InterPro" id="IPR054613">
    <property type="entry name" value="Peptidase_S78_dom"/>
</dbReference>
<dbReference type="GO" id="GO:0006508">
    <property type="term" value="P:proteolysis"/>
    <property type="evidence" value="ECO:0007669"/>
    <property type="project" value="UniProtKB-KW"/>
</dbReference>
<evidence type="ECO:0000256" key="1">
    <source>
        <dbReference type="ARBA" id="ARBA00022612"/>
    </source>
</evidence>
<evidence type="ECO:0000313" key="7">
    <source>
        <dbReference type="Proteomes" id="UP000260721"/>
    </source>
</evidence>
<feature type="coiled-coil region" evidence="4">
    <location>
        <begin position="158"/>
        <end position="185"/>
    </location>
</feature>
<keyword evidence="4" id="KW-0175">Coiled coil</keyword>
<protein>
    <submittedName>
        <fullName evidence="6">HK97 family phage prohead protease</fullName>
    </submittedName>
</protein>
<organism evidence="6 7">
    <name type="scientific">Faecalicoccus pleomorphus</name>
    <dbReference type="NCBI Taxonomy" id="1323"/>
    <lineage>
        <taxon>Bacteria</taxon>
        <taxon>Bacillati</taxon>
        <taxon>Bacillota</taxon>
        <taxon>Erysipelotrichia</taxon>
        <taxon>Erysipelotrichales</taxon>
        <taxon>Erysipelotrichaceae</taxon>
        <taxon>Faecalicoccus</taxon>
    </lineage>
</organism>
<accession>A0A3E3E1J9</accession>
<keyword evidence="2 6" id="KW-0645">Protease</keyword>
<sequence length="188" mass="21684">MQTRMMTMEVEKTEDSNYTVRGYATTFNPYVLFEDENGKVYEQIHREAFKNAKMNDVIMQYDHNGTIFARQSNGTLELSIDEHGLFIKADLSKTESSRQLYEQIKTGMITKMSWAFFIAPEGRTYDRNTRTIHINNVREVLDVSAVSRPANDSTEISARSFLNGLKEQDQEAKELKRKKLNLLLKLGG</sequence>
<evidence type="ECO:0000259" key="5">
    <source>
        <dbReference type="Pfam" id="PF04586"/>
    </source>
</evidence>
<evidence type="ECO:0000256" key="4">
    <source>
        <dbReference type="SAM" id="Coils"/>
    </source>
</evidence>
<evidence type="ECO:0000256" key="3">
    <source>
        <dbReference type="ARBA" id="ARBA00022801"/>
    </source>
</evidence>